<dbReference type="EMBL" id="JAUSVS010000002">
    <property type="protein sequence ID" value="MDQ0464120.1"/>
    <property type="molecule type" value="Genomic_DNA"/>
</dbReference>
<reference evidence="1 2" key="1">
    <citation type="submission" date="2023-07" db="EMBL/GenBank/DDBJ databases">
        <title>Genomic Encyclopedia of Type Strains, Phase IV (KMG-IV): sequencing the most valuable type-strain genomes for metagenomic binning, comparative biology and taxonomic classification.</title>
        <authorList>
            <person name="Goeker M."/>
        </authorList>
    </citation>
    <scope>NUCLEOTIDE SEQUENCE [LARGE SCALE GENOMIC DNA]</scope>
    <source>
        <strain evidence="1 2">DSM 18695</strain>
    </source>
</reference>
<dbReference type="Proteomes" id="UP001228905">
    <property type="component" value="Unassembled WGS sequence"/>
</dbReference>
<evidence type="ECO:0000313" key="2">
    <source>
        <dbReference type="Proteomes" id="UP001228905"/>
    </source>
</evidence>
<name>A0ABU0IQ39_9CAUL</name>
<evidence type="ECO:0000313" key="1">
    <source>
        <dbReference type="EMBL" id="MDQ0464120.1"/>
    </source>
</evidence>
<dbReference type="RefSeq" id="WP_307348529.1">
    <property type="nucleotide sequence ID" value="NZ_JAUSVS010000002.1"/>
</dbReference>
<organism evidence="1 2">
    <name type="scientific">Caulobacter ginsengisoli</name>
    <dbReference type="NCBI Taxonomy" id="400775"/>
    <lineage>
        <taxon>Bacteria</taxon>
        <taxon>Pseudomonadati</taxon>
        <taxon>Pseudomonadota</taxon>
        <taxon>Alphaproteobacteria</taxon>
        <taxon>Caulobacterales</taxon>
        <taxon>Caulobacteraceae</taxon>
        <taxon>Caulobacter</taxon>
    </lineage>
</organism>
<proteinExistence type="predicted"/>
<evidence type="ECO:0008006" key="3">
    <source>
        <dbReference type="Google" id="ProtNLM"/>
    </source>
</evidence>
<gene>
    <name evidence="1" type="ORF">QO010_001891</name>
</gene>
<accession>A0ABU0IQ39</accession>
<comment type="caution">
    <text evidence="1">The sequence shown here is derived from an EMBL/GenBank/DDBJ whole genome shotgun (WGS) entry which is preliminary data.</text>
</comment>
<sequence length="302" mass="32414">MRAVGENPGAAEAAAVLDRREVARVMALPGFDQAVRQAVSCWLPRDMADTGDIGLLRDVGRVVGAILTFYLDGEPGGLTRPRLEALLTATGVSSRGRAASILIYLRFIGYIEPDQGAGEGAGVRRFAPTAKLIAAYFGRIRRELAWAAALDADIARLCARFDEPGLARAWAHRHGEQVVAVLEHLSAPEISLDVFSHRNGGMMILAGLLQNAETSSGDTFPAAGRVRFSVSRLARLSASSRAHVRHQLQAAEKLGLLADLAEGEATITPTLAYNVRFFCAGNVRMFAWNARRVLAEAGPQVC</sequence>
<keyword evidence="2" id="KW-1185">Reference proteome</keyword>
<protein>
    <recommendedName>
        <fullName evidence="3">MarR family transcriptional regulator</fullName>
    </recommendedName>
</protein>